<comment type="caution">
    <text evidence="2">The sequence shown here is derived from an EMBL/GenBank/DDBJ whole genome shotgun (WGS) entry which is preliminary data.</text>
</comment>
<proteinExistence type="predicted"/>
<gene>
    <name evidence="2" type="ORF">BIV18_08945</name>
</gene>
<name>A0A1U7M226_9FIRM</name>
<keyword evidence="1" id="KW-0472">Membrane</keyword>
<keyword evidence="3" id="KW-1185">Reference proteome</keyword>
<evidence type="ECO:0000313" key="3">
    <source>
        <dbReference type="Proteomes" id="UP000187166"/>
    </source>
</evidence>
<reference evidence="2 3" key="1">
    <citation type="journal article" date="2016" name="Appl. Environ. Microbiol.">
        <title>Function and Phylogeny of Bacterial Butyryl Coenzyme A:Acetate Transferases and Their Diversity in the Proximal Colon of Swine.</title>
        <authorList>
            <person name="Trachsel J."/>
            <person name="Bayles D.O."/>
            <person name="Looft T."/>
            <person name="Levine U.Y."/>
            <person name="Allen H.K."/>
        </authorList>
    </citation>
    <scope>NUCLEOTIDE SEQUENCE [LARGE SCALE GENOMIC DNA]</scope>
    <source>
        <strain evidence="2 3">35-6-1</strain>
    </source>
</reference>
<feature type="transmembrane region" description="Helical" evidence="1">
    <location>
        <begin position="65"/>
        <end position="82"/>
    </location>
</feature>
<protein>
    <submittedName>
        <fullName evidence="2">Uncharacterized protein</fullName>
    </submittedName>
</protein>
<dbReference type="Proteomes" id="UP000187166">
    <property type="component" value="Unassembled WGS sequence"/>
</dbReference>
<dbReference type="EMBL" id="MJIH01000001">
    <property type="protein sequence ID" value="OLR65627.1"/>
    <property type="molecule type" value="Genomic_DNA"/>
</dbReference>
<dbReference type="AlphaFoldDB" id="A0A1U7M226"/>
<feature type="transmembrane region" description="Helical" evidence="1">
    <location>
        <begin position="28"/>
        <end position="49"/>
    </location>
</feature>
<evidence type="ECO:0000313" key="2">
    <source>
        <dbReference type="EMBL" id="OLR65627.1"/>
    </source>
</evidence>
<keyword evidence="1" id="KW-0812">Transmembrane</keyword>
<accession>A0A1U7M226</accession>
<evidence type="ECO:0000256" key="1">
    <source>
        <dbReference type="SAM" id="Phobius"/>
    </source>
</evidence>
<organism evidence="2 3">
    <name type="scientific">Peptoniphilus porci</name>
    <dbReference type="NCBI Taxonomy" id="2652280"/>
    <lineage>
        <taxon>Bacteria</taxon>
        <taxon>Bacillati</taxon>
        <taxon>Bacillota</taxon>
        <taxon>Tissierellia</taxon>
        <taxon>Tissierellales</taxon>
        <taxon>Peptoniphilaceae</taxon>
        <taxon>Peptoniphilus</taxon>
    </lineage>
</organism>
<keyword evidence="1" id="KW-1133">Transmembrane helix</keyword>
<sequence>MLLEIFKFLWIIVFILNHKKNIIKRIPFLIFLLILIILLMILIFDYFLAGLNDNTFLEDLTYHEIYDLFICACVIDNAIYYTQEKRKVKKEKIENKE</sequence>